<dbReference type="Gene3D" id="2.60.40.230">
    <property type="entry name" value="Neocarzinostatin-like"/>
    <property type="match status" value="1"/>
</dbReference>
<name>A0A542SRF7_9MICO</name>
<evidence type="ECO:0000256" key="3">
    <source>
        <dbReference type="SAM" id="SignalP"/>
    </source>
</evidence>
<dbReference type="OrthoDB" id="4775562at2"/>
<keyword evidence="2" id="KW-0812">Transmembrane</keyword>
<feature type="chain" id="PRO_5022008491" description="Ig-like domain-containing protein" evidence="3">
    <location>
        <begin position="30"/>
        <end position="429"/>
    </location>
</feature>
<keyword evidence="2" id="KW-0472">Membrane</keyword>
<feature type="compositionally biased region" description="Polar residues" evidence="1">
    <location>
        <begin position="233"/>
        <end position="246"/>
    </location>
</feature>
<reference evidence="4 5" key="1">
    <citation type="submission" date="2019-06" db="EMBL/GenBank/DDBJ databases">
        <title>Sequencing the genomes of 1000 actinobacteria strains.</title>
        <authorList>
            <person name="Klenk H.-P."/>
        </authorList>
    </citation>
    <scope>NUCLEOTIDE SEQUENCE [LARGE SCALE GENOMIC DNA]</scope>
    <source>
        <strain evidence="4 5">DSM 10596</strain>
    </source>
</reference>
<keyword evidence="2" id="KW-1133">Transmembrane helix</keyword>
<keyword evidence="5" id="KW-1185">Reference proteome</keyword>
<feature type="transmembrane region" description="Helical" evidence="2">
    <location>
        <begin position="390"/>
        <end position="412"/>
    </location>
</feature>
<dbReference type="Proteomes" id="UP000316181">
    <property type="component" value="Unassembled WGS sequence"/>
</dbReference>
<dbReference type="RefSeq" id="WP_142112978.1">
    <property type="nucleotide sequence ID" value="NZ_BAAATB010000006.1"/>
</dbReference>
<gene>
    <name evidence="4" type="ORF">FB389_1899</name>
</gene>
<proteinExistence type="predicted"/>
<dbReference type="EMBL" id="VFNV01000001">
    <property type="protein sequence ID" value="TQK77183.1"/>
    <property type="molecule type" value="Genomic_DNA"/>
</dbReference>
<sequence length="429" mass="42499">MNSLRQRTVRRATAAIAMGAWLAASMAAATVSGAAARVEVANEFGKAQADTTYSTTVTVSGTGFQSIKGGFGGIYVLFGWVDSGSWRPSKGGKTSNGDLLYVPDASSKTNAGFQKYVAFPGASTAADANGGTISAKGAWKTTLVIPGPTFQATGKNGAVTEVNCRKVQCGIITIGAHGVVNASNETFTPISFADIYGEDTAATDKSNAGASSSSGKKSATGAAATASDAAGSQTRAEASSQATATVGSGADSQDASDEDGGDGGGESGDLADEATAVAATLKVDFDTAVVGRVLAFTATGFTEGEQVVVVFDDGQAAVGPLVAGKGGALAGLLTLPGATQMGTHTLAATGATSGTKVSISFPVRAADTTGAITNASETAAAPRGAKQDSAFAIAAVVSALLLVGASVWRVLATRRRRGAGRRTRKGAQA</sequence>
<dbReference type="AlphaFoldDB" id="A0A542SRF7"/>
<keyword evidence="3" id="KW-0732">Signal</keyword>
<evidence type="ECO:0000313" key="4">
    <source>
        <dbReference type="EMBL" id="TQK77183.1"/>
    </source>
</evidence>
<evidence type="ECO:0008006" key="6">
    <source>
        <dbReference type="Google" id="ProtNLM"/>
    </source>
</evidence>
<organism evidence="4 5">
    <name type="scientific">Rarobacter incanus</name>
    <dbReference type="NCBI Taxonomy" id="153494"/>
    <lineage>
        <taxon>Bacteria</taxon>
        <taxon>Bacillati</taxon>
        <taxon>Actinomycetota</taxon>
        <taxon>Actinomycetes</taxon>
        <taxon>Micrococcales</taxon>
        <taxon>Rarobacteraceae</taxon>
        <taxon>Rarobacter</taxon>
    </lineage>
</organism>
<evidence type="ECO:0000256" key="1">
    <source>
        <dbReference type="SAM" id="MobiDB-lite"/>
    </source>
</evidence>
<accession>A0A542SRF7</accession>
<feature type="region of interest" description="Disordered" evidence="1">
    <location>
        <begin position="226"/>
        <end position="270"/>
    </location>
</feature>
<feature type="signal peptide" evidence="3">
    <location>
        <begin position="1"/>
        <end position="29"/>
    </location>
</feature>
<evidence type="ECO:0000313" key="5">
    <source>
        <dbReference type="Proteomes" id="UP000316181"/>
    </source>
</evidence>
<evidence type="ECO:0000256" key="2">
    <source>
        <dbReference type="SAM" id="Phobius"/>
    </source>
</evidence>
<protein>
    <recommendedName>
        <fullName evidence="6">Ig-like domain-containing protein</fullName>
    </recommendedName>
</protein>
<comment type="caution">
    <text evidence="4">The sequence shown here is derived from an EMBL/GenBank/DDBJ whole genome shotgun (WGS) entry which is preliminary data.</text>
</comment>